<evidence type="ECO:0000256" key="8">
    <source>
        <dbReference type="PROSITE-ProRule" id="PRU00221"/>
    </source>
</evidence>
<comment type="function">
    <text evidence="7">Ribosome biogenesis factor. Involved in nucleolar processing of pre-18S ribosomal RNA. Required for optimal pre-ribosomal RNA transcription by RNA polymerase I. Part of the small subunit (SSU) processome, first precursor of the small eukaryotic ribosomal subunit. During the assembly of the SSU processome in the nucleolus, many ribosome biogenesis factors, an RNA chaperone and ribosomal proteins associate with the nascent pre-rRNA and work in concert to generate RNA folding, modifications, rearrangements and cleavage as well as targeted degradation of pre-ribosomal RNA by the RNA exosome.</text>
</comment>
<name>A0A0K2T7Y6_LEPSM</name>
<dbReference type="CDD" id="cd00200">
    <property type="entry name" value="WD40"/>
    <property type="match status" value="1"/>
</dbReference>
<evidence type="ECO:0000256" key="3">
    <source>
        <dbReference type="ARBA" id="ARBA00022552"/>
    </source>
</evidence>
<keyword evidence="3" id="KW-0698">rRNA processing</keyword>
<accession>A0A0K2T7Y6</accession>
<organism evidence="10">
    <name type="scientific">Lepeophtheirus salmonis</name>
    <name type="common">Salmon louse</name>
    <name type="synonym">Caligus salmonis</name>
    <dbReference type="NCBI Taxonomy" id="72036"/>
    <lineage>
        <taxon>Eukaryota</taxon>
        <taxon>Metazoa</taxon>
        <taxon>Ecdysozoa</taxon>
        <taxon>Arthropoda</taxon>
        <taxon>Crustacea</taxon>
        <taxon>Multicrustacea</taxon>
        <taxon>Hexanauplia</taxon>
        <taxon>Copepoda</taxon>
        <taxon>Siphonostomatoida</taxon>
        <taxon>Caligidae</taxon>
        <taxon>Lepeophtheirus</taxon>
    </lineage>
</organism>
<dbReference type="PROSITE" id="PS50082">
    <property type="entry name" value="WD_REPEATS_2"/>
    <property type="match status" value="2"/>
</dbReference>
<evidence type="ECO:0000256" key="2">
    <source>
        <dbReference type="ARBA" id="ARBA00018260"/>
    </source>
</evidence>
<evidence type="ECO:0000256" key="6">
    <source>
        <dbReference type="ARBA" id="ARBA00023242"/>
    </source>
</evidence>
<dbReference type="PROSITE" id="PS50294">
    <property type="entry name" value="WD_REPEATS_REGION"/>
    <property type="match status" value="1"/>
</dbReference>
<dbReference type="GO" id="GO:0006364">
    <property type="term" value="P:rRNA processing"/>
    <property type="evidence" value="ECO:0007669"/>
    <property type="project" value="UniProtKB-KW"/>
</dbReference>
<feature type="repeat" description="WD" evidence="8">
    <location>
        <begin position="170"/>
        <end position="212"/>
    </location>
</feature>
<dbReference type="Gene3D" id="2.130.10.10">
    <property type="entry name" value="YVTN repeat-like/Quinoprotein amine dehydrogenase"/>
    <property type="match status" value="2"/>
</dbReference>
<evidence type="ECO:0000256" key="4">
    <source>
        <dbReference type="ARBA" id="ARBA00022574"/>
    </source>
</evidence>
<dbReference type="InterPro" id="IPR018983">
    <property type="entry name" value="U3_snoRNA-assocProt_15_C"/>
</dbReference>
<feature type="repeat" description="WD" evidence="8">
    <location>
        <begin position="129"/>
        <end position="170"/>
    </location>
</feature>
<evidence type="ECO:0000256" key="7">
    <source>
        <dbReference type="ARBA" id="ARBA00045437"/>
    </source>
</evidence>
<keyword evidence="5" id="KW-0677">Repeat</keyword>
<dbReference type="SMART" id="SM00320">
    <property type="entry name" value="WD40"/>
    <property type="match status" value="6"/>
</dbReference>
<dbReference type="InterPro" id="IPR015943">
    <property type="entry name" value="WD40/YVTN_repeat-like_dom_sf"/>
</dbReference>
<protein>
    <recommendedName>
        <fullName evidence="2">U3 small nucleolar RNA-associated protein 15 homolog</fullName>
    </recommendedName>
</protein>
<keyword evidence="4 8" id="KW-0853">WD repeat</keyword>
<dbReference type="PANTHER" id="PTHR19924">
    <property type="entry name" value="UTP15 U3 SMALL NUCLEOLAR RNA-ASSOCIATED PROTEIN 15 FAMILY MEMBER"/>
    <property type="match status" value="1"/>
</dbReference>
<dbReference type="AlphaFoldDB" id="A0A0K2T7Y6"/>
<dbReference type="InterPro" id="IPR001680">
    <property type="entry name" value="WD40_rpt"/>
</dbReference>
<sequence>MGTFDNRHRKLVIDTPLWKSRRGSGLGASSQEDSDYWKDLEFPVTIQESGPIHYIQISPSKPHWVALTGSLKVQLFDSDSDALLKTLSKGKERVYGAKFRDEATLGLGTENGAVKVYSVGSKALLRDMNTGHTGPVQRIAFLTDKKHISSFSDDKTTILWDIPTGESVFKGEHNDYVRSGDASPVSSHLYASGSYDHTIKLWDKRQSTPVVTLDHGSPVEDILFLQGGALLASAGGHHVILWDLTAGKYLAKMSPHSKTITSLSTSNNGTRIVSASLDRKVVFSDITSTFKPVFSLSSPSPLLRVAVSPDDKLICTGSSDGLVQFLHRRAPEISESELLFMKRKEKNKYLTHMNFKPSVGDMVVPEYEYAHGRENKFDMYLRKFEFSKALDSVLRMYIQKKHPQYTYSVLKELKRRKMLSLAIAGRDDKSLGLLLTFATNNVNKMEYASLIHEVIEIVADLYADKFGVYPTLDKAFDLIRKKVEREANNMQTLMELKGSLSMMLSAAKTSEPVLRYEENELRLANKGKKGKTSSKVPMAWEKMLLDI</sequence>
<comment type="subcellular location">
    <subcellularLocation>
        <location evidence="1">Nucleus</location>
        <location evidence="1">Nucleolus</location>
    </subcellularLocation>
</comment>
<proteinExistence type="predicted"/>
<dbReference type="SUPFAM" id="SSF50978">
    <property type="entry name" value="WD40 repeat-like"/>
    <property type="match status" value="1"/>
</dbReference>
<reference evidence="10" key="1">
    <citation type="submission" date="2014-05" db="EMBL/GenBank/DDBJ databases">
        <authorList>
            <person name="Chronopoulou M."/>
        </authorList>
    </citation>
    <scope>NUCLEOTIDE SEQUENCE</scope>
    <source>
        <tissue evidence="10">Whole organism</tissue>
    </source>
</reference>
<dbReference type="GO" id="GO:0045943">
    <property type="term" value="P:positive regulation of transcription by RNA polymerase I"/>
    <property type="evidence" value="ECO:0007669"/>
    <property type="project" value="TreeGrafter"/>
</dbReference>
<dbReference type="InterPro" id="IPR036322">
    <property type="entry name" value="WD40_repeat_dom_sf"/>
</dbReference>
<evidence type="ECO:0000313" key="10">
    <source>
        <dbReference type="EMBL" id="CDW22209.1"/>
    </source>
</evidence>
<dbReference type="GO" id="GO:0005730">
    <property type="term" value="C:nucleolus"/>
    <property type="evidence" value="ECO:0007669"/>
    <property type="project" value="UniProtKB-SubCell"/>
</dbReference>
<feature type="domain" description="U3 small nucleolar RNA-associated protein 15 C-terminal" evidence="9">
    <location>
        <begin position="355"/>
        <end position="503"/>
    </location>
</feature>
<dbReference type="EMBL" id="HACA01004848">
    <property type="protein sequence ID" value="CDW22209.1"/>
    <property type="molecule type" value="Transcribed_RNA"/>
</dbReference>
<dbReference type="OrthoDB" id="431715at2759"/>
<dbReference type="Pfam" id="PF00400">
    <property type="entry name" value="WD40"/>
    <property type="match status" value="5"/>
</dbReference>
<evidence type="ECO:0000256" key="5">
    <source>
        <dbReference type="ARBA" id="ARBA00022737"/>
    </source>
</evidence>
<dbReference type="Pfam" id="PF09384">
    <property type="entry name" value="UTP15_C"/>
    <property type="match status" value="1"/>
</dbReference>
<evidence type="ECO:0000259" key="9">
    <source>
        <dbReference type="Pfam" id="PF09384"/>
    </source>
</evidence>
<dbReference type="PANTHER" id="PTHR19924:SF26">
    <property type="entry name" value="U3 SMALL NUCLEOLAR RNA-ASSOCIATED PROTEIN 15 HOMOLOG"/>
    <property type="match status" value="1"/>
</dbReference>
<keyword evidence="6" id="KW-0539">Nucleus</keyword>
<evidence type="ECO:0000256" key="1">
    <source>
        <dbReference type="ARBA" id="ARBA00004604"/>
    </source>
</evidence>